<keyword evidence="2" id="KW-1133">Transmembrane helix</keyword>
<accession>A0A0G0QKD2</accession>
<evidence type="ECO:0000256" key="2">
    <source>
        <dbReference type="SAM" id="Phobius"/>
    </source>
</evidence>
<name>A0A0G0QKD2_9BACT</name>
<protein>
    <recommendedName>
        <fullName evidence="5">Septum formation initiator</fullName>
    </recommendedName>
</protein>
<dbReference type="InterPro" id="IPR007060">
    <property type="entry name" value="FtsL/DivIC"/>
</dbReference>
<sequence>MIQKVFKSKYFTVVVVLLLFWAAYLIIGASMRRSDVEDKIVDLENKASEIEKSNKYLERIMTYIKTPAFLEREARIKLNYKSADENVAFIYMNNESKDRVDDVQSIAAMSNPQRWWNWLMGR</sequence>
<feature type="coiled-coil region" evidence="1">
    <location>
        <begin position="33"/>
        <end position="60"/>
    </location>
</feature>
<dbReference type="EMBL" id="LBXZ01000003">
    <property type="protein sequence ID" value="KKR40879.1"/>
    <property type="molecule type" value="Genomic_DNA"/>
</dbReference>
<dbReference type="Pfam" id="PF04977">
    <property type="entry name" value="DivIC"/>
    <property type="match status" value="1"/>
</dbReference>
<reference evidence="3 4" key="1">
    <citation type="journal article" date="2015" name="Nature">
        <title>rRNA introns, odd ribosomes, and small enigmatic genomes across a large radiation of phyla.</title>
        <authorList>
            <person name="Brown C.T."/>
            <person name="Hug L.A."/>
            <person name="Thomas B.C."/>
            <person name="Sharon I."/>
            <person name="Castelle C.J."/>
            <person name="Singh A."/>
            <person name="Wilkins M.J."/>
            <person name="Williams K.H."/>
            <person name="Banfield J.F."/>
        </authorList>
    </citation>
    <scope>NUCLEOTIDE SEQUENCE [LARGE SCALE GENOMIC DNA]</scope>
</reference>
<gene>
    <name evidence="3" type="ORF">UT75_C0003G0009</name>
</gene>
<proteinExistence type="predicted"/>
<keyword evidence="2" id="KW-0812">Transmembrane</keyword>
<evidence type="ECO:0000313" key="3">
    <source>
        <dbReference type="EMBL" id="KKR40879.1"/>
    </source>
</evidence>
<dbReference type="AlphaFoldDB" id="A0A0G0QKD2"/>
<evidence type="ECO:0008006" key="5">
    <source>
        <dbReference type="Google" id="ProtNLM"/>
    </source>
</evidence>
<evidence type="ECO:0000313" key="4">
    <source>
        <dbReference type="Proteomes" id="UP000034072"/>
    </source>
</evidence>
<dbReference type="Proteomes" id="UP000034072">
    <property type="component" value="Unassembled WGS sequence"/>
</dbReference>
<feature type="transmembrane region" description="Helical" evidence="2">
    <location>
        <begin position="12"/>
        <end position="31"/>
    </location>
</feature>
<keyword evidence="2" id="KW-0472">Membrane</keyword>
<evidence type="ECO:0000256" key="1">
    <source>
        <dbReference type="SAM" id="Coils"/>
    </source>
</evidence>
<organism evidence="3 4">
    <name type="scientific">Candidatus Yanofskybacteria bacterium GW2011_GWE2_40_11</name>
    <dbReference type="NCBI Taxonomy" id="1619033"/>
    <lineage>
        <taxon>Bacteria</taxon>
        <taxon>Candidatus Yanofskyibacteriota</taxon>
    </lineage>
</organism>
<comment type="caution">
    <text evidence="3">The sequence shown here is derived from an EMBL/GenBank/DDBJ whole genome shotgun (WGS) entry which is preliminary data.</text>
</comment>
<keyword evidence="1" id="KW-0175">Coiled coil</keyword>